<keyword evidence="3" id="KW-1185">Reference proteome</keyword>
<sequence length="124" mass="14197">MNYKVGGIVKERGFTLLEVVFAIAMLGCILIPLVTTFINSGKEIVAARFKTEAINLARWKLATQRVKEYSNLIDQSRTSFFSPEFSNYDYQIDIIKLSPNLKEVITKVYYQQRLKAKLVTIIAK</sequence>
<reference evidence="3" key="1">
    <citation type="submission" date="2012-02" db="EMBL/GenBank/DDBJ databases">
        <title>The complete genome of Halobacteroides halobius DSM 5150.</title>
        <authorList>
            <person name="Lucas S."/>
            <person name="Copeland A."/>
            <person name="Lapidus A."/>
            <person name="Glavina del Rio T."/>
            <person name="Dalin E."/>
            <person name="Tice H."/>
            <person name="Bruce D."/>
            <person name="Goodwin L."/>
            <person name="Pitluck S."/>
            <person name="Peters L."/>
            <person name="Mikhailova N."/>
            <person name="Gu W."/>
            <person name="Kyrpides N."/>
            <person name="Mavromatis K."/>
            <person name="Ivanova N."/>
            <person name="Brettin T."/>
            <person name="Detter J.C."/>
            <person name="Han C."/>
            <person name="Larimer F."/>
            <person name="Land M."/>
            <person name="Hauser L."/>
            <person name="Markowitz V."/>
            <person name="Cheng J.-F."/>
            <person name="Hugenholtz P."/>
            <person name="Woyke T."/>
            <person name="Wu D."/>
            <person name="Tindall B."/>
            <person name="Pomrenke H."/>
            <person name="Brambilla E."/>
            <person name="Klenk H.-P."/>
            <person name="Eisen J.A."/>
        </authorList>
    </citation>
    <scope>NUCLEOTIDE SEQUENCE [LARGE SCALE GENOMIC DNA]</scope>
    <source>
        <strain evidence="3">ATCC 35273 / DSM 5150 / MD-1</strain>
    </source>
</reference>
<dbReference type="NCBIfam" id="TIGR02532">
    <property type="entry name" value="IV_pilin_GFxxxE"/>
    <property type="match status" value="1"/>
</dbReference>
<dbReference type="Pfam" id="PF07963">
    <property type="entry name" value="N_methyl"/>
    <property type="match status" value="1"/>
</dbReference>
<name>L0K8P4_HALHC</name>
<keyword evidence="1" id="KW-0472">Membrane</keyword>
<dbReference type="HOGENOM" id="CLU_2000722_0_0_9"/>
<dbReference type="AlphaFoldDB" id="L0K8P4"/>
<dbReference type="InterPro" id="IPR012902">
    <property type="entry name" value="N_methyl_site"/>
</dbReference>
<keyword evidence="1" id="KW-1133">Transmembrane helix</keyword>
<evidence type="ECO:0000313" key="2">
    <source>
        <dbReference type="EMBL" id="AGB40493.1"/>
    </source>
</evidence>
<accession>L0K8P4</accession>
<evidence type="ECO:0000313" key="3">
    <source>
        <dbReference type="Proteomes" id="UP000010880"/>
    </source>
</evidence>
<protein>
    <submittedName>
        <fullName evidence="2">Prepilin-type N-terminal cleavage/methylation domain-containing protein</fullName>
    </submittedName>
</protein>
<dbReference type="KEGG" id="hhl:Halha_0519"/>
<feature type="transmembrane region" description="Helical" evidence="1">
    <location>
        <begin position="20"/>
        <end position="40"/>
    </location>
</feature>
<evidence type="ECO:0000256" key="1">
    <source>
        <dbReference type="SAM" id="Phobius"/>
    </source>
</evidence>
<dbReference type="STRING" id="748449.Halha_0519"/>
<keyword evidence="1" id="KW-0812">Transmembrane</keyword>
<dbReference type="EMBL" id="CP003359">
    <property type="protein sequence ID" value="AGB40493.1"/>
    <property type="molecule type" value="Genomic_DNA"/>
</dbReference>
<gene>
    <name evidence="2" type="ordered locus">Halha_0519</name>
</gene>
<proteinExistence type="predicted"/>
<organism evidence="2 3">
    <name type="scientific">Halobacteroides halobius (strain ATCC 35273 / DSM 5150 / MD-1)</name>
    <dbReference type="NCBI Taxonomy" id="748449"/>
    <lineage>
        <taxon>Bacteria</taxon>
        <taxon>Bacillati</taxon>
        <taxon>Bacillota</taxon>
        <taxon>Clostridia</taxon>
        <taxon>Halanaerobiales</taxon>
        <taxon>Halobacteroidaceae</taxon>
        <taxon>Halobacteroides</taxon>
    </lineage>
</organism>
<dbReference type="Proteomes" id="UP000010880">
    <property type="component" value="Chromosome"/>
</dbReference>